<dbReference type="Gene3D" id="3.30.420.40">
    <property type="match status" value="2"/>
</dbReference>
<keyword evidence="2" id="KW-0418">Kinase</keyword>
<accession>A0A1H2MQA8</accession>
<dbReference type="Pfam" id="PF00480">
    <property type="entry name" value="ROK"/>
    <property type="match status" value="1"/>
</dbReference>
<reference evidence="3" key="1">
    <citation type="submission" date="2016-10" db="EMBL/GenBank/DDBJ databases">
        <authorList>
            <person name="Varghese N."/>
            <person name="Submissions S."/>
        </authorList>
    </citation>
    <scope>NUCLEOTIDE SEQUENCE [LARGE SCALE GENOMIC DNA]</scope>
    <source>
        <strain evidence="3">DSM 21743</strain>
    </source>
</reference>
<dbReference type="PANTHER" id="PTHR18964">
    <property type="entry name" value="ROK (REPRESSOR, ORF, KINASE) FAMILY"/>
    <property type="match status" value="1"/>
</dbReference>
<evidence type="ECO:0000313" key="2">
    <source>
        <dbReference type="EMBL" id="SDU95264.1"/>
    </source>
</evidence>
<dbReference type="STRING" id="546874.SAMN04488544_2490"/>
<dbReference type="PANTHER" id="PTHR18964:SF173">
    <property type="entry name" value="GLUCOKINASE"/>
    <property type="match status" value="1"/>
</dbReference>
<dbReference type="GO" id="GO:0016301">
    <property type="term" value="F:kinase activity"/>
    <property type="evidence" value="ECO:0007669"/>
    <property type="project" value="UniProtKB-KW"/>
</dbReference>
<keyword evidence="3" id="KW-1185">Reference proteome</keyword>
<dbReference type="EMBL" id="LT629799">
    <property type="protein sequence ID" value="SDU95264.1"/>
    <property type="molecule type" value="Genomic_DNA"/>
</dbReference>
<evidence type="ECO:0000256" key="1">
    <source>
        <dbReference type="ARBA" id="ARBA00006479"/>
    </source>
</evidence>
<evidence type="ECO:0000313" key="3">
    <source>
        <dbReference type="Proteomes" id="UP000198825"/>
    </source>
</evidence>
<dbReference type="Proteomes" id="UP000198825">
    <property type="component" value="Chromosome I"/>
</dbReference>
<comment type="similarity">
    <text evidence="1">Belongs to the ROK (NagC/XylR) family.</text>
</comment>
<dbReference type="InterPro" id="IPR000600">
    <property type="entry name" value="ROK"/>
</dbReference>
<dbReference type="SUPFAM" id="SSF53067">
    <property type="entry name" value="Actin-like ATPase domain"/>
    <property type="match status" value="1"/>
</dbReference>
<protein>
    <submittedName>
        <fullName evidence="2">Glucokinase</fullName>
    </submittedName>
</protein>
<gene>
    <name evidence="2" type="ORF">SAMN04488544_2490</name>
</gene>
<dbReference type="AlphaFoldDB" id="A0A1H2MQA8"/>
<proteinExistence type="inferred from homology"/>
<sequence length="326" mass="32536">MTGPGGAGGIREVLLGVDVGGTKVDLALATPDREVLARRRLRTNATEGADQVVARACALARELVAAHSAQLVAAGVVSPGVVRRDRVLLAPNIEGWGALHLEEALRAGLAGVVEAGVPLVLGNDVKAGALAESREGALRGSRTGLYLNLGTGVAMAAVVDGTVLSGAHGAGGEVAYAQTAPGQTGAAEDRAPLEELVGGRSLDTLASRVAGRPTTAVEALLGDDEALRSALSPALDALDVAVVNACCLLDPDVVAVAGGLMGAASVLLPRLQRAVDRGVPLPPRVVGARHLVDAPLVGALLLAADAAGAAHAVRGSTPRLPTKELA</sequence>
<dbReference type="CDD" id="cd23763">
    <property type="entry name" value="ASKHA_ATPase_ROK"/>
    <property type="match status" value="1"/>
</dbReference>
<dbReference type="InterPro" id="IPR043129">
    <property type="entry name" value="ATPase_NBD"/>
</dbReference>
<organism evidence="2 3">
    <name type="scientific">Microlunatus sagamiharensis</name>
    <dbReference type="NCBI Taxonomy" id="546874"/>
    <lineage>
        <taxon>Bacteria</taxon>
        <taxon>Bacillati</taxon>
        <taxon>Actinomycetota</taxon>
        <taxon>Actinomycetes</taxon>
        <taxon>Propionibacteriales</taxon>
        <taxon>Propionibacteriaceae</taxon>
        <taxon>Microlunatus</taxon>
    </lineage>
</organism>
<name>A0A1H2MQA8_9ACTN</name>
<dbReference type="RefSeq" id="WP_091074774.1">
    <property type="nucleotide sequence ID" value="NZ_LT629799.1"/>
</dbReference>
<dbReference type="OrthoDB" id="9795247at2"/>
<keyword evidence="2" id="KW-0808">Transferase</keyword>